<protein>
    <recommendedName>
        <fullName evidence="6">SHSP domain-containing protein</fullName>
    </recommendedName>
</protein>
<dbReference type="PROSITE" id="PS01031">
    <property type="entry name" value="SHSP"/>
    <property type="match status" value="1"/>
</dbReference>
<evidence type="ECO:0000256" key="4">
    <source>
        <dbReference type="PROSITE-ProRule" id="PRU00285"/>
    </source>
</evidence>
<evidence type="ECO:0000259" key="6">
    <source>
        <dbReference type="PROSITE" id="PS01031"/>
    </source>
</evidence>
<proteinExistence type="inferred from homology"/>
<evidence type="ECO:0000256" key="1">
    <source>
        <dbReference type="ARBA" id="ARBA00004496"/>
    </source>
</evidence>
<sequence>MEVAFNTIPGFDHSFLDVIHELIEETTTEKSASAGHHPFDTYLREARAMAATPADVKELPEAYVFVLDMPWLSADQVRVDVEEDGRTLVVSGERKREKERDQGIRYVWMERRLGKYLKRFPMPENANVEKVAARYKDGVLTVTVVKKPPEEPKKPKTVEVQVA</sequence>
<evidence type="ECO:0000256" key="5">
    <source>
        <dbReference type="RuleBase" id="RU003616"/>
    </source>
</evidence>
<dbReference type="FunFam" id="2.60.40.790:FF:000010">
    <property type="entry name" value="17.3 kDa class II heat shock protein-like"/>
    <property type="match status" value="1"/>
</dbReference>
<dbReference type="Pfam" id="PF00011">
    <property type="entry name" value="HSP20"/>
    <property type="match status" value="1"/>
</dbReference>
<keyword evidence="3" id="KW-0346">Stress response</keyword>
<dbReference type="InterPro" id="IPR008978">
    <property type="entry name" value="HSP20-like_chaperone"/>
</dbReference>
<dbReference type="PANTHER" id="PTHR11527">
    <property type="entry name" value="HEAT-SHOCK PROTEIN 20 FAMILY MEMBER"/>
    <property type="match status" value="1"/>
</dbReference>
<accession>A0AAV0N605</accession>
<comment type="similarity">
    <text evidence="4 5">Belongs to the small heat shock protein (HSP20) family.</text>
</comment>
<comment type="subcellular location">
    <subcellularLocation>
        <location evidence="1">Cytoplasm</location>
    </subcellularLocation>
</comment>
<feature type="domain" description="SHSP" evidence="6">
    <location>
        <begin position="45"/>
        <end position="163"/>
    </location>
</feature>
<dbReference type="GO" id="GO:0006950">
    <property type="term" value="P:response to stress"/>
    <property type="evidence" value="ECO:0007669"/>
    <property type="project" value="UniProtKB-ARBA"/>
</dbReference>
<dbReference type="Gene3D" id="2.60.40.790">
    <property type="match status" value="1"/>
</dbReference>
<evidence type="ECO:0000313" key="8">
    <source>
        <dbReference type="Proteomes" id="UP001154282"/>
    </source>
</evidence>
<dbReference type="Proteomes" id="UP001154282">
    <property type="component" value="Unassembled WGS sequence"/>
</dbReference>
<dbReference type="InterPro" id="IPR002068">
    <property type="entry name" value="A-crystallin/Hsp20_dom"/>
</dbReference>
<evidence type="ECO:0000313" key="7">
    <source>
        <dbReference type="EMBL" id="CAI0453932.1"/>
    </source>
</evidence>
<evidence type="ECO:0000256" key="2">
    <source>
        <dbReference type="ARBA" id="ARBA00022490"/>
    </source>
</evidence>
<comment type="caution">
    <text evidence="7">The sequence shown here is derived from an EMBL/GenBank/DDBJ whole genome shotgun (WGS) entry which is preliminary data.</text>
</comment>
<dbReference type="AlphaFoldDB" id="A0AAV0N605"/>
<dbReference type="GO" id="GO:0005737">
    <property type="term" value="C:cytoplasm"/>
    <property type="evidence" value="ECO:0007669"/>
    <property type="project" value="UniProtKB-SubCell"/>
</dbReference>
<keyword evidence="8" id="KW-1185">Reference proteome</keyword>
<name>A0AAV0N605_9ROSI</name>
<keyword evidence="2" id="KW-0963">Cytoplasm</keyword>
<dbReference type="SUPFAM" id="SSF49764">
    <property type="entry name" value="HSP20-like chaperones"/>
    <property type="match status" value="1"/>
</dbReference>
<gene>
    <name evidence="7" type="ORF">LITE_LOCUS31792</name>
</gene>
<dbReference type="InterPro" id="IPR031107">
    <property type="entry name" value="Small_HSP"/>
</dbReference>
<evidence type="ECO:0000256" key="3">
    <source>
        <dbReference type="ARBA" id="ARBA00023016"/>
    </source>
</evidence>
<reference evidence="7" key="1">
    <citation type="submission" date="2022-08" db="EMBL/GenBank/DDBJ databases">
        <authorList>
            <person name="Gutierrez-Valencia J."/>
        </authorList>
    </citation>
    <scope>NUCLEOTIDE SEQUENCE</scope>
</reference>
<dbReference type="EMBL" id="CAMGYJ010000008">
    <property type="protein sequence ID" value="CAI0453932.1"/>
    <property type="molecule type" value="Genomic_DNA"/>
</dbReference>
<organism evidence="7 8">
    <name type="scientific">Linum tenue</name>
    <dbReference type="NCBI Taxonomy" id="586396"/>
    <lineage>
        <taxon>Eukaryota</taxon>
        <taxon>Viridiplantae</taxon>
        <taxon>Streptophyta</taxon>
        <taxon>Embryophyta</taxon>
        <taxon>Tracheophyta</taxon>
        <taxon>Spermatophyta</taxon>
        <taxon>Magnoliopsida</taxon>
        <taxon>eudicotyledons</taxon>
        <taxon>Gunneridae</taxon>
        <taxon>Pentapetalae</taxon>
        <taxon>rosids</taxon>
        <taxon>fabids</taxon>
        <taxon>Malpighiales</taxon>
        <taxon>Linaceae</taxon>
        <taxon>Linum</taxon>
    </lineage>
</organism>